<dbReference type="GeneID" id="63780100"/>
<evidence type="ECO:0000313" key="2">
    <source>
        <dbReference type="EMBL" id="ORY64324.1"/>
    </source>
</evidence>
<dbReference type="RefSeq" id="XP_040715738.1">
    <property type="nucleotide sequence ID" value="XM_040863888.1"/>
</dbReference>
<feature type="region of interest" description="Disordered" evidence="1">
    <location>
        <begin position="95"/>
        <end position="120"/>
    </location>
</feature>
<sequence>MAGLPLVPFSEPLFPSFETHHLSHVHELKWKIVVECRGKNRDFTGSAPVTVVGPSEDQEFLRSARLGQEEIIKAYKEWAEGSVLAPALSVTHVDLASQGPPRTGTNSTLPPPAYTSKSVK</sequence>
<keyword evidence="3" id="KW-1185">Reference proteome</keyword>
<comment type="caution">
    <text evidence="2">The sequence shown here is derived from an EMBL/GenBank/DDBJ whole genome shotgun (WGS) entry which is preliminary data.</text>
</comment>
<evidence type="ECO:0000256" key="1">
    <source>
        <dbReference type="SAM" id="MobiDB-lite"/>
    </source>
</evidence>
<dbReference type="Proteomes" id="UP000193689">
    <property type="component" value="Unassembled WGS sequence"/>
</dbReference>
<gene>
    <name evidence="2" type="ORF">BCR38DRAFT_485483</name>
</gene>
<protein>
    <submittedName>
        <fullName evidence="2">Uncharacterized protein</fullName>
    </submittedName>
</protein>
<dbReference type="EMBL" id="MCFJ01000007">
    <property type="protein sequence ID" value="ORY64324.1"/>
    <property type="molecule type" value="Genomic_DNA"/>
</dbReference>
<dbReference type="OrthoDB" id="2333384at2759"/>
<dbReference type="InParanoid" id="A0A1Y2DZ08"/>
<organism evidence="2 3">
    <name type="scientific">Pseudomassariella vexata</name>
    <dbReference type="NCBI Taxonomy" id="1141098"/>
    <lineage>
        <taxon>Eukaryota</taxon>
        <taxon>Fungi</taxon>
        <taxon>Dikarya</taxon>
        <taxon>Ascomycota</taxon>
        <taxon>Pezizomycotina</taxon>
        <taxon>Sordariomycetes</taxon>
        <taxon>Xylariomycetidae</taxon>
        <taxon>Amphisphaeriales</taxon>
        <taxon>Pseudomassariaceae</taxon>
        <taxon>Pseudomassariella</taxon>
    </lineage>
</organism>
<name>A0A1Y2DZ08_9PEZI</name>
<dbReference type="AlphaFoldDB" id="A0A1Y2DZ08"/>
<proteinExistence type="predicted"/>
<accession>A0A1Y2DZ08</accession>
<reference evidence="2 3" key="1">
    <citation type="submission" date="2016-07" db="EMBL/GenBank/DDBJ databases">
        <title>Pervasive Adenine N6-methylation of Active Genes in Fungi.</title>
        <authorList>
            <consortium name="DOE Joint Genome Institute"/>
            <person name="Mondo S.J."/>
            <person name="Dannebaum R.O."/>
            <person name="Kuo R.C."/>
            <person name="Labutti K."/>
            <person name="Haridas S."/>
            <person name="Kuo A."/>
            <person name="Salamov A."/>
            <person name="Ahrendt S.R."/>
            <person name="Lipzen A."/>
            <person name="Sullivan W."/>
            <person name="Andreopoulos W.B."/>
            <person name="Clum A."/>
            <person name="Lindquist E."/>
            <person name="Daum C."/>
            <person name="Ramamoorthy G.K."/>
            <person name="Gryganskyi A."/>
            <person name="Culley D."/>
            <person name="Magnuson J.K."/>
            <person name="James T.Y."/>
            <person name="O'Malley M.A."/>
            <person name="Stajich J.E."/>
            <person name="Spatafora J.W."/>
            <person name="Visel A."/>
            <person name="Grigoriev I.V."/>
        </authorList>
    </citation>
    <scope>NUCLEOTIDE SEQUENCE [LARGE SCALE GENOMIC DNA]</scope>
    <source>
        <strain evidence="2 3">CBS 129021</strain>
    </source>
</reference>
<evidence type="ECO:0000313" key="3">
    <source>
        <dbReference type="Proteomes" id="UP000193689"/>
    </source>
</evidence>